<dbReference type="WBParaSite" id="L893_g23290.t1">
    <property type="protein sequence ID" value="L893_g23290.t1"/>
    <property type="gene ID" value="L893_g23290"/>
</dbReference>
<evidence type="ECO:0000313" key="1">
    <source>
        <dbReference type="Proteomes" id="UP000095287"/>
    </source>
</evidence>
<proteinExistence type="predicted"/>
<accession>A0A1I7Z6L8</accession>
<keyword evidence="1" id="KW-1185">Reference proteome</keyword>
<reference evidence="2" key="1">
    <citation type="submission" date="2016-11" db="UniProtKB">
        <authorList>
            <consortium name="WormBaseParasite"/>
        </authorList>
    </citation>
    <scope>IDENTIFICATION</scope>
</reference>
<sequence length="69" mass="7541">MRSCIDLRGQGRHAVTVVSASERRISPSMCVSVNGTRSILPLFTVLSCRAYCSLQANLTTRAQSYGFLC</sequence>
<name>A0A1I7Z6L8_9BILA</name>
<dbReference type="Proteomes" id="UP000095287">
    <property type="component" value="Unplaced"/>
</dbReference>
<organism evidence="1 2">
    <name type="scientific">Steinernema glaseri</name>
    <dbReference type="NCBI Taxonomy" id="37863"/>
    <lineage>
        <taxon>Eukaryota</taxon>
        <taxon>Metazoa</taxon>
        <taxon>Ecdysozoa</taxon>
        <taxon>Nematoda</taxon>
        <taxon>Chromadorea</taxon>
        <taxon>Rhabditida</taxon>
        <taxon>Tylenchina</taxon>
        <taxon>Panagrolaimomorpha</taxon>
        <taxon>Strongyloidoidea</taxon>
        <taxon>Steinernematidae</taxon>
        <taxon>Steinernema</taxon>
    </lineage>
</organism>
<evidence type="ECO:0000313" key="2">
    <source>
        <dbReference type="WBParaSite" id="L893_g23290.t1"/>
    </source>
</evidence>
<protein>
    <submittedName>
        <fullName evidence="2">Uncharacterized protein</fullName>
    </submittedName>
</protein>
<dbReference type="AlphaFoldDB" id="A0A1I7Z6L8"/>